<comment type="caution">
    <text evidence="2">The sequence shown here is derived from an EMBL/GenBank/DDBJ whole genome shotgun (WGS) entry which is preliminary data.</text>
</comment>
<gene>
    <name evidence="2" type="ORF">H5410_001496</name>
</gene>
<dbReference type="OrthoDB" id="1283502at2759"/>
<dbReference type="PANTHER" id="PTHR46238:SF8">
    <property type="entry name" value="ENDONUCLEASE_EXONUCLEASE_PHOSPHATASE DOMAIN-CONTAINING PROTEIN"/>
    <property type="match status" value="1"/>
</dbReference>
<feature type="region of interest" description="Disordered" evidence="1">
    <location>
        <begin position="90"/>
        <end position="112"/>
    </location>
</feature>
<proteinExistence type="predicted"/>
<evidence type="ECO:0000313" key="3">
    <source>
        <dbReference type="Proteomes" id="UP000824120"/>
    </source>
</evidence>
<dbReference type="EMBL" id="JACXVP010000001">
    <property type="protein sequence ID" value="KAG5629779.1"/>
    <property type="molecule type" value="Genomic_DNA"/>
</dbReference>
<dbReference type="PANTHER" id="PTHR46238">
    <property type="entry name" value="REVERSE TRANSCRIPTASE DOMAIN-CONTAINING PROTEIN"/>
    <property type="match status" value="1"/>
</dbReference>
<evidence type="ECO:0000256" key="1">
    <source>
        <dbReference type="SAM" id="MobiDB-lite"/>
    </source>
</evidence>
<accession>A0A9J6AZU9</accession>
<evidence type="ECO:0000313" key="2">
    <source>
        <dbReference type="EMBL" id="KAG5629779.1"/>
    </source>
</evidence>
<name>A0A9J6AZU9_SOLCO</name>
<reference evidence="2 3" key="1">
    <citation type="submission" date="2020-09" db="EMBL/GenBank/DDBJ databases">
        <title>De no assembly of potato wild relative species, Solanum commersonii.</title>
        <authorList>
            <person name="Cho K."/>
        </authorList>
    </citation>
    <scope>NUCLEOTIDE SEQUENCE [LARGE SCALE GENOMIC DNA]</scope>
    <source>
        <strain evidence="2">LZ3.2</strain>
        <tissue evidence="2">Leaf</tissue>
    </source>
</reference>
<keyword evidence="3" id="KW-1185">Reference proteome</keyword>
<protein>
    <submittedName>
        <fullName evidence="2">Uncharacterized protein</fullName>
    </submittedName>
</protein>
<dbReference type="AlphaFoldDB" id="A0A9J6AZU9"/>
<dbReference type="Proteomes" id="UP000824120">
    <property type="component" value="Chromosome 1"/>
</dbReference>
<organism evidence="2 3">
    <name type="scientific">Solanum commersonii</name>
    <name type="common">Commerson's wild potato</name>
    <name type="synonym">Commerson's nightshade</name>
    <dbReference type="NCBI Taxonomy" id="4109"/>
    <lineage>
        <taxon>Eukaryota</taxon>
        <taxon>Viridiplantae</taxon>
        <taxon>Streptophyta</taxon>
        <taxon>Embryophyta</taxon>
        <taxon>Tracheophyta</taxon>
        <taxon>Spermatophyta</taxon>
        <taxon>Magnoliopsida</taxon>
        <taxon>eudicotyledons</taxon>
        <taxon>Gunneridae</taxon>
        <taxon>Pentapetalae</taxon>
        <taxon>asterids</taxon>
        <taxon>lamiids</taxon>
        <taxon>Solanales</taxon>
        <taxon>Solanaceae</taxon>
        <taxon>Solanoideae</taxon>
        <taxon>Solaneae</taxon>
        <taxon>Solanum</taxon>
    </lineage>
</organism>
<sequence>MDVVEILMMRWMREAILKWFGHVQRRCSNAPVRRCKRLTAEGTHRGRCMPKKIVTTSASNGRELFMELVIWDLVGVLANVIATFPRLSGDLLTSGRLSSEGSTLAEKPARPS</sequence>